<keyword evidence="2" id="KW-1185">Reference proteome</keyword>
<protein>
    <submittedName>
        <fullName evidence="1">Uncharacterized protein</fullName>
    </submittedName>
</protein>
<dbReference type="RefSeq" id="WP_155023417.1">
    <property type="nucleotide sequence ID" value="NZ_JALLMC010000022.1"/>
</dbReference>
<accession>A0ABU6EBI5</accession>
<organism evidence="1 2">
    <name type="scientific">Enterobacter vonholyi</name>
    <dbReference type="NCBI Taxonomy" id="2797505"/>
    <lineage>
        <taxon>Bacteria</taxon>
        <taxon>Pseudomonadati</taxon>
        <taxon>Pseudomonadota</taxon>
        <taxon>Gammaproteobacteria</taxon>
        <taxon>Enterobacterales</taxon>
        <taxon>Enterobacteriaceae</taxon>
        <taxon>Enterobacter</taxon>
    </lineage>
</organism>
<reference evidence="1 2" key="1">
    <citation type="submission" date="2022-04" db="EMBL/GenBank/DDBJ databases">
        <title>Whole genome surviellance of AMR bacteria from Assam, India: One Health Study.</title>
        <authorList>
            <person name="Mendem S.K."/>
            <person name="Rakshit O."/>
            <person name="Murugesan D."/>
            <person name="Shome R."/>
            <person name="Raisen C."/>
            <person name="Holmes M.A."/>
            <person name="Saikia K."/>
            <person name="Shome B.R."/>
        </authorList>
    </citation>
    <scope>NUCLEOTIDE SEQUENCE [LARGE SCALE GENOMIC DNA]</scope>
    <source>
        <strain evidence="1 2">MGG-11lp</strain>
    </source>
</reference>
<name>A0ABU6EBI5_9ENTR</name>
<comment type="caution">
    <text evidence="1">The sequence shown here is derived from an EMBL/GenBank/DDBJ whole genome shotgun (WGS) entry which is preliminary data.</text>
</comment>
<evidence type="ECO:0000313" key="2">
    <source>
        <dbReference type="Proteomes" id="UP001306510"/>
    </source>
</evidence>
<dbReference type="Proteomes" id="UP001306510">
    <property type="component" value="Unassembled WGS sequence"/>
</dbReference>
<proteinExistence type="predicted"/>
<dbReference type="EMBL" id="JALLMC010000022">
    <property type="protein sequence ID" value="MEB6412556.1"/>
    <property type="molecule type" value="Genomic_DNA"/>
</dbReference>
<sequence>MAHHFDGTPIGSEIGIDEHQKHIDDLEREESAIRSAIDGGQSQQKRLNEISDEISYRRSQQEKLKKFL</sequence>
<evidence type="ECO:0000313" key="1">
    <source>
        <dbReference type="EMBL" id="MEB6412556.1"/>
    </source>
</evidence>
<gene>
    <name evidence="1" type="ORF">MXM28_23135</name>
</gene>